<sequence>MMDKDFLVHALTVFGVRPPFHVELLEKYYDRVMEVNKVMNLTSIVDEREFIIKHICDSVSPLLFMDINGLKCIDIGTGAGFPGIPLKVMVPDTEMDYMESIKKKARFVKETIEILGIDGTVYDKRAEESGHDPSLRESYDVVFSRAVSSLNVLLEYSVPLLKVGGRMVAYKGPSPEEEIDSAAGALNTLSARVESVYKYNLPESGITHSLIVIRKIAETKGLYPRPSARISKKPL</sequence>
<dbReference type="Proteomes" id="UP000322976">
    <property type="component" value="Unassembled WGS sequence"/>
</dbReference>
<keyword evidence="8" id="KW-1185">Reference proteome</keyword>
<dbReference type="GO" id="GO:0005829">
    <property type="term" value="C:cytosol"/>
    <property type="evidence" value="ECO:0007669"/>
    <property type="project" value="TreeGrafter"/>
</dbReference>
<evidence type="ECO:0000256" key="4">
    <source>
        <dbReference type="ARBA" id="ARBA00022679"/>
    </source>
</evidence>
<dbReference type="EC" id="2.1.1.-" evidence="6"/>
<dbReference type="Pfam" id="PF02527">
    <property type="entry name" value="GidB"/>
    <property type="match status" value="1"/>
</dbReference>
<comment type="subcellular location">
    <subcellularLocation>
        <location evidence="6">Cytoplasm</location>
    </subcellularLocation>
</comment>
<dbReference type="PIRSF" id="PIRSF003078">
    <property type="entry name" value="GidB"/>
    <property type="match status" value="1"/>
</dbReference>
<gene>
    <name evidence="6 7" type="primary">rsmG</name>
    <name evidence="7" type="ORF">FWJ32_12090</name>
</gene>
<dbReference type="Gene3D" id="3.40.50.150">
    <property type="entry name" value="Vaccinia Virus protein VP39"/>
    <property type="match status" value="1"/>
</dbReference>
<comment type="similarity">
    <text evidence="6">Belongs to the methyltransferase superfamily. RNA methyltransferase RsmG family.</text>
</comment>
<keyword evidence="4 6" id="KW-0808">Transferase</keyword>
<organism evidence="7 8">
    <name type="scientific">Calorimonas adulescens</name>
    <dbReference type="NCBI Taxonomy" id="2606906"/>
    <lineage>
        <taxon>Bacteria</taxon>
        <taxon>Bacillati</taxon>
        <taxon>Bacillota</taxon>
        <taxon>Clostridia</taxon>
        <taxon>Thermoanaerobacterales</taxon>
        <taxon>Thermoanaerobacteraceae</taxon>
        <taxon>Calorimonas</taxon>
    </lineage>
</organism>
<evidence type="ECO:0000313" key="7">
    <source>
        <dbReference type="EMBL" id="TZE80757.1"/>
    </source>
</evidence>
<keyword evidence="3 6" id="KW-0489">Methyltransferase</keyword>
<dbReference type="PANTHER" id="PTHR31760">
    <property type="entry name" value="S-ADENOSYL-L-METHIONINE-DEPENDENT METHYLTRANSFERASES SUPERFAMILY PROTEIN"/>
    <property type="match status" value="1"/>
</dbReference>
<keyword evidence="1 6" id="KW-0963">Cytoplasm</keyword>
<keyword evidence="2 6" id="KW-0698">rRNA processing</keyword>
<dbReference type="GO" id="GO:0070043">
    <property type="term" value="F:rRNA (guanine-N7-)-methyltransferase activity"/>
    <property type="evidence" value="ECO:0007669"/>
    <property type="project" value="UniProtKB-UniRule"/>
</dbReference>
<dbReference type="NCBIfam" id="TIGR00138">
    <property type="entry name" value="rsmG_gidB"/>
    <property type="match status" value="1"/>
</dbReference>
<reference evidence="7 8" key="1">
    <citation type="submission" date="2019-08" db="EMBL/GenBank/DDBJ databases">
        <title>Calorimonas adulescens gen. nov., sp. nov., an anaerobic thermophilic bacterium from Sakhalin hot spring.</title>
        <authorList>
            <person name="Khomyakova M.A."/>
            <person name="Merkel A.Y."/>
            <person name="Novikov A."/>
            <person name="Bonch-Osmolovskaya E.A."/>
            <person name="Slobodkin A.I."/>
        </authorList>
    </citation>
    <scope>NUCLEOTIDE SEQUENCE [LARGE SCALE GENOMIC DNA]</scope>
    <source>
        <strain evidence="7 8">A05MB</strain>
    </source>
</reference>
<dbReference type="InterPro" id="IPR029063">
    <property type="entry name" value="SAM-dependent_MTases_sf"/>
</dbReference>
<dbReference type="SUPFAM" id="SSF53335">
    <property type="entry name" value="S-adenosyl-L-methionine-dependent methyltransferases"/>
    <property type="match status" value="1"/>
</dbReference>
<evidence type="ECO:0000256" key="2">
    <source>
        <dbReference type="ARBA" id="ARBA00022552"/>
    </source>
</evidence>
<dbReference type="FunFam" id="3.40.50.150:FF:000041">
    <property type="entry name" value="Ribosomal RNA small subunit methyltransferase G"/>
    <property type="match status" value="1"/>
</dbReference>
<evidence type="ECO:0000313" key="8">
    <source>
        <dbReference type="Proteomes" id="UP000322976"/>
    </source>
</evidence>
<dbReference type="EMBL" id="VTPS01000024">
    <property type="protein sequence ID" value="TZE80757.1"/>
    <property type="molecule type" value="Genomic_DNA"/>
</dbReference>
<dbReference type="PANTHER" id="PTHR31760:SF0">
    <property type="entry name" value="S-ADENOSYL-L-METHIONINE-DEPENDENT METHYLTRANSFERASES SUPERFAMILY PROTEIN"/>
    <property type="match status" value="1"/>
</dbReference>
<feature type="binding site" evidence="6">
    <location>
        <position position="145"/>
    </location>
    <ligand>
        <name>S-adenosyl-L-methionine</name>
        <dbReference type="ChEBI" id="CHEBI:59789"/>
    </ligand>
</feature>
<evidence type="ECO:0000256" key="3">
    <source>
        <dbReference type="ARBA" id="ARBA00022603"/>
    </source>
</evidence>
<evidence type="ECO:0000256" key="5">
    <source>
        <dbReference type="ARBA" id="ARBA00022691"/>
    </source>
</evidence>
<proteinExistence type="inferred from homology"/>
<comment type="function">
    <text evidence="6">Specifically methylates the N7 position of a guanine in 16S rRNA.</text>
</comment>
<accession>A0A5D8Q8P4</accession>
<comment type="caution">
    <text evidence="7">The sequence shown here is derived from an EMBL/GenBank/DDBJ whole genome shotgun (WGS) entry which is preliminary data.</text>
</comment>
<feature type="binding site" evidence="6">
    <location>
        <position position="81"/>
    </location>
    <ligand>
        <name>S-adenosyl-L-methionine</name>
        <dbReference type="ChEBI" id="CHEBI:59789"/>
    </ligand>
</feature>
<comment type="caution">
    <text evidence="6">Lacks conserved residue(s) required for the propagation of feature annotation.</text>
</comment>
<evidence type="ECO:0000256" key="6">
    <source>
        <dbReference type="HAMAP-Rule" id="MF_00074"/>
    </source>
</evidence>
<name>A0A5D8Q8P4_9THEO</name>
<feature type="binding site" evidence="6">
    <location>
        <begin position="126"/>
        <end position="127"/>
    </location>
    <ligand>
        <name>S-adenosyl-L-methionine</name>
        <dbReference type="ChEBI" id="CHEBI:59789"/>
    </ligand>
</feature>
<dbReference type="AlphaFoldDB" id="A0A5D8Q8P4"/>
<evidence type="ECO:0000256" key="1">
    <source>
        <dbReference type="ARBA" id="ARBA00022490"/>
    </source>
</evidence>
<dbReference type="InterPro" id="IPR003682">
    <property type="entry name" value="rRNA_ssu_MeTfrase_G"/>
</dbReference>
<protein>
    <recommendedName>
        <fullName evidence="6">Ribosomal RNA small subunit methyltransferase G</fullName>
        <ecNumber evidence="6">2.1.1.-</ecNumber>
    </recommendedName>
    <alternativeName>
        <fullName evidence="6">16S rRNA 7-methylguanosine methyltransferase</fullName>
        <shortName evidence="6">16S rRNA m7G methyltransferase</shortName>
    </alternativeName>
</protein>
<keyword evidence="5 6" id="KW-0949">S-adenosyl-L-methionine</keyword>
<dbReference type="HAMAP" id="MF_00074">
    <property type="entry name" value="16SrRNA_methyltr_G"/>
    <property type="match status" value="1"/>
</dbReference>
<feature type="binding site" evidence="6">
    <location>
        <position position="76"/>
    </location>
    <ligand>
        <name>S-adenosyl-L-methionine</name>
        <dbReference type="ChEBI" id="CHEBI:59789"/>
    </ligand>
</feature>